<dbReference type="EMBL" id="OX459122">
    <property type="protein sequence ID" value="CAI9106537.1"/>
    <property type="molecule type" value="Genomic_DNA"/>
</dbReference>
<evidence type="ECO:0000313" key="2">
    <source>
        <dbReference type="Proteomes" id="UP001161247"/>
    </source>
</evidence>
<organism evidence="1 2">
    <name type="scientific">Oldenlandia corymbosa var. corymbosa</name>
    <dbReference type="NCBI Taxonomy" id="529605"/>
    <lineage>
        <taxon>Eukaryota</taxon>
        <taxon>Viridiplantae</taxon>
        <taxon>Streptophyta</taxon>
        <taxon>Embryophyta</taxon>
        <taxon>Tracheophyta</taxon>
        <taxon>Spermatophyta</taxon>
        <taxon>Magnoliopsida</taxon>
        <taxon>eudicotyledons</taxon>
        <taxon>Gunneridae</taxon>
        <taxon>Pentapetalae</taxon>
        <taxon>asterids</taxon>
        <taxon>lamiids</taxon>
        <taxon>Gentianales</taxon>
        <taxon>Rubiaceae</taxon>
        <taxon>Rubioideae</taxon>
        <taxon>Spermacoceae</taxon>
        <taxon>Hedyotis-Oldenlandia complex</taxon>
        <taxon>Oldenlandia</taxon>
    </lineage>
</organism>
<proteinExistence type="predicted"/>
<dbReference type="Proteomes" id="UP001161247">
    <property type="component" value="Chromosome 5"/>
</dbReference>
<name>A0AAV1DF73_OLDCO</name>
<evidence type="ECO:0000313" key="1">
    <source>
        <dbReference type="EMBL" id="CAI9106537.1"/>
    </source>
</evidence>
<gene>
    <name evidence="1" type="ORF">OLC1_LOCUS15019</name>
</gene>
<accession>A0AAV1DF73</accession>
<protein>
    <submittedName>
        <fullName evidence="1">OLC1v1005719C1</fullName>
    </submittedName>
</protein>
<dbReference type="AlphaFoldDB" id="A0AAV1DF73"/>
<reference evidence="1" key="1">
    <citation type="submission" date="2023-03" db="EMBL/GenBank/DDBJ databases">
        <authorList>
            <person name="Julca I."/>
        </authorList>
    </citation>
    <scope>NUCLEOTIDE SEQUENCE</scope>
</reference>
<keyword evidence="2" id="KW-1185">Reference proteome</keyword>
<sequence>MGYCSCGGRPADHGVGERLDLVNDESGAEDPVVEQSVLKPNNHYYYGGGISFQYGNVSEFQFNYVGDGKDYRGKFTKGYKSEEFVEKKTGKLGLMAILEG</sequence>